<organism evidence="2 3">
    <name type="scientific">Botrytis elliptica</name>
    <dbReference type="NCBI Taxonomy" id="278938"/>
    <lineage>
        <taxon>Eukaryota</taxon>
        <taxon>Fungi</taxon>
        <taxon>Dikarya</taxon>
        <taxon>Ascomycota</taxon>
        <taxon>Pezizomycotina</taxon>
        <taxon>Leotiomycetes</taxon>
        <taxon>Helotiales</taxon>
        <taxon>Sclerotiniaceae</taxon>
        <taxon>Botrytis</taxon>
    </lineage>
</organism>
<dbReference type="Proteomes" id="UP000297229">
    <property type="component" value="Unassembled WGS sequence"/>
</dbReference>
<dbReference type="EMBL" id="PQXM01000829">
    <property type="protein sequence ID" value="TGO68435.1"/>
    <property type="molecule type" value="Genomic_DNA"/>
</dbReference>
<evidence type="ECO:0000313" key="3">
    <source>
        <dbReference type="Proteomes" id="UP000297229"/>
    </source>
</evidence>
<accession>A0A4Z1J3Y5</accession>
<proteinExistence type="predicted"/>
<feature type="compositionally biased region" description="Basic and acidic residues" evidence="1">
    <location>
        <begin position="1"/>
        <end position="22"/>
    </location>
</feature>
<sequence length="49" mass="5456">MDRQGDGSAKRSRNRDSRETQREATGYVDSLSLSPSLPLPLSHPHTHPN</sequence>
<dbReference type="AlphaFoldDB" id="A0A4Z1J3Y5"/>
<name>A0A4Z1J3Y5_9HELO</name>
<comment type="caution">
    <text evidence="2">The sequence shown here is derived from an EMBL/GenBank/DDBJ whole genome shotgun (WGS) entry which is preliminary data.</text>
</comment>
<keyword evidence="3" id="KW-1185">Reference proteome</keyword>
<feature type="compositionally biased region" description="Low complexity" evidence="1">
    <location>
        <begin position="30"/>
        <end position="43"/>
    </location>
</feature>
<evidence type="ECO:0000256" key="1">
    <source>
        <dbReference type="SAM" id="MobiDB-lite"/>
    </source>
</evidence>
<gene>
    <name evidence="2" type="ORF">BELL_0831g00010</name>
</gene>
<protein>
    <submittedName>
        <fullName evidence="2">Uncharacterized protein</fullName>
    </submittedName>
</protein>
<reference evidence="2 3" key="1">
    <citation type="submission" date="2017-12" db="EMBL/GenBank/DDBJ databases">
        <title>Comparative genomics of Botrytis spp.</title>
        <authorList>
            <person name="Valero-Jimenez C.A."/>
            <person name="Tapia P."/>
            <person name="Veloso J."/>
            <person name="Silva-Moreno E."/>
            <person name="Staats M."/>
            <person name="Valdes J.H."/>
            <person name="Van Kan J.A.L."/>
        </authorList>
    </citation>
    <scope>NUCLEOTIDE SEQUENCE [LARGE SCALE GENOMIC DNA]</scope>
    <source>
        <strain evidence="2 3">Be9601</strain>
    </source>
</reference>
<evidence type="ECO:0000313" key="2">
    <source>
        <dbReference type="EMBL" id="TGO68435.1"/>
    </source>
</evidence>
<feature type="region of interest" description="Disordered" evidence="1">
    <location>
        <begin position="1"/>
        <end position="49"/>
    </location>
</feature>